<feature type="compositionally biased region" description="Low complexity" evidence="1">
    <location>
        <begin position="252"/>
        <end position="264"/>
    </location>
</feature>
<dbReference type="Pfam" id="PF20152">
    <property type="entry name" value="DUF6534"/>
    <property type="match status" value="1"/>
</dbReference>
<keyword evidence="2" id="KW-0812">Transmembrane</keyword>
<dbReference type="AlphaFoldDB" id="A0A8H6X9F7"/>
<dbReference type="InterPro" id="IPR045339">
    <property type="entry name" value="DUF6534"/>
</dbReference>
<feature type="transmembrane region" description="Helical" evidence="2">
    <location>
        <begin position="47"/>
        <end position="70"/>
    </location>
</feature>
<keyword evidence="5" id="KW-1185">Reference proteome</keyword>
<feature type="transmembrane region" description="Helical" evidence="2">
    <location>
        <begin position="90"/>
        <end position="111"/>
    </location>
</feature>
<evidence type="ECO:0000313" key="4">
    <source>
        <dbReference type="EMBL" id="KAF7336917.1"/>
    </source>
</evidence>
<evidence type="ECO:0000256" key="2">
    <source>
        <dbReference type="SAM" id="Phobius"/>
    </source>
</evidence>
<feature type="transmembrane region" description="Helical" evidence="2">
    <location>
        <begin position="12"/>
        <end position="35"/>
    </location>
</feature>
<proteinExistence type="predicted"/>
<dbReference type="Proteomes" id="UP000620124">
    <property type="component" value="Unassembled WGS sequence"/>
</dbReference>
<evidence type="ECO:0000256" key="1">
    <source>
        <dbReference type="SAM" id="MobiDB-lite"/>
    </source>
</evidence>
<keyword evidence="2" id="KW-0472">Membrane</keyword>
<feature type="domain" description="DUF6534" evidence="3">
    <location>
        <begin position="165"/>
        <end position="252"/>
    </location>
</feature>
<dbReference type="OrthoDB" id="3203775at2759"/>
<feature type="transmembrane region" description="Helical" evidence="2">
    <location>
        <begin position="227"/>
        <end position="249"/>
    </location>
</feature>
<gene>
    <name evidence="4" type="ORF">MVEN_02128000</name>
</gene>
<feature type="transmembrane region" description="Helical" evidence="2">
    <location>
        <begin position="157"/>
        <end position="177"/>
    </location>
</feature>
<dbReference type="PANTHER" id="PTHR40465">
    <property type="entry name" value="CHROMOSOME 1, WHOLE GENOME SHOTGUN SEQUENCE"/>
    <property type="match status" value="1"/>
</dbReference>
<sequence>MSLSSLDTVTGALLVGTWVSSLLYTVEIFQLAYYYRHFKNDGWMLKLFVSLTCAVDAVAMIGNYAGVYLYTITHAGDAGYLVDQNWPVPLSLFTTGIVAASVQLFLVIRYWKLTKKIFITLILLLFILIAISGAFVSGVEVTIFPAFADRGKVKIPVTTWLVSEAVTDISITTALIWEFRQAKAAFKGTRSSILNRLVAQTVQTGAACATIAFATLITYLLHNESNVPVGIAYCLGRVYVITMLANLNIRQSGRTRSSRGTSSSVNDQRARLGVRAAQTEGSEEYGGIQFRRMVYTDNSQDFSLSFKSHPDQTQTNESPADDIEMMVNDSASYSFNKK</sequence>
<dbReference type="PANTHER" id="PTHR40465:SF1">
    <property type="entry name" value="DUF6534 DOMAIN-CONTAINING PROTEIN"/>
    <property type="match status" value="1"/>
</dbReference>
<organism evidence="4 5">
    <name type="scientific">Mycena venus</name>
    <dbReference type="NCBI Taxonomy" id="2733690"/>
    <lineage>
        <taxon>Eukaryota</taxon>
        <taxon>Fungi</taxon>
        <taxon>Dikarya</taxon>
        <taxon>Basidiomycota</taxon>
        <taxon>Agaricomycotina</taxon>
        <taxon>Agaricomycetes</taxon>
        <taxon>Agaricomycetidae</taxon>
        <taxon>Agaricales</taxon>
        <taxon>Marasmiineae</taxon>
        <taxon>Mycenaceae</taxon>
        <taxon>Mycena</taxon>
    </lineage>
</organism>
<feature type="region of interest" description="Disordered" evidence="1">
    <location>
        <begin position="305"/>
        <end position="338"/>
    </location>
</feature>
<name>A0A8H6X9F7_9AGAR</name>
<dbReference type="EMBL" id="JACAZI010000022">
    <property type="protein sequence ID" value="KAF7336917.1"/>
    <property type="molecule type" value="Genomic_DNA"/>
</dbReference>
<feature type="region of interest" description="Disordered" evidence="1">
    <location>
        <begin position="252"/>
        <end position="276"/>
    </location>
</feature>
<comment type="caution">
    <text evidence="4">The sequence shown here is derived from an EMBL/GenBank/DDBJ whole genome shotgun (WGS) entry which is preliminary data.</text>
</comment>
<protein>
    <recommendedName>
        <fullName evidence="3">DUF6534 domain-containing protein</fullName>
    </recommendedName>
</protein>
<feature type="compositionally biased region" description="Polar residues" evidence="1">
    <location>
        <begin position="329"/>
        <end position="338"/>
    </location>
</feature>
<feature type="compositionally biased region" description="Polar residues" evidence="1">
    <location>
        <begin position="305"/>
        <end position="318"/>
    </location>
</feature>
<accession>A0A8H6X9F7</accession>
<evidence type="ECO:0000313" key="5">
    <source>
        <dbReference type="Proteomes" id="UP000620124"/>
    </source>
</evidence>
<feature type="transmembrane region" description="Helical" evidence="2">
    <location>
        <begin position="118"/>
        <end position="137"/>
    </location>
</feature>
<evidence type="ECO:0000259" key="3">
    <source>
        <dbReference type="Pfam" id="PF20152"/>
    </source>
</evidence>
<reference evidence="4" key="1">
    <citation type="submission" date="2020-05" db="EMBL/GenBank/DDBJ databases">
        <title>Mycena genomes resolve the evolution of fungal bioluminescence.</title>
        <authorList>
            <person name="Tsai I.J."/>
        </authorList>
    </citation>
    <scope>NUCLEOTIDE SEQUENCE</scope>
    <source>
        <strain evidence="4">CCC161011</strain>
    </source>
</reference>
<keyword evidence="2" id="KW-1133">Transmembrane helix</keyword>
<feature type="transmembrane region" description="Helical" evidence="2">
    <location>
        <begin position="197"/>
        <end position="221"/>
    </location>
</feature>